<dbReference type="AlphaFoldDB" id="A0AAD6SSU3"/>
<comment type="similarity">
    <text evidence="2">Belongs to the cytochrome P450 family.</text>
</comment>
<organism evidence="7 8">
    <name type="scientific">Mycena alexandri</name>
    <dbReference type="NCBI Taxonomy" id="1745969"/>
    <lineage>
        <taxon>Eukaryota</taxon>
        <taxon>Fungi</taxon>
        <taxon>Dikarya</taxon>
        <taxon>Basidiomycota</taxon>
        <taxon>Agaricomycotina</taxon>
        <taxon>Agaricomycetes</taxon>
        <taxon>Agaricomycetidae</taxon>
        <taxon>Agaricales</taxon>
        <taxon>Marasmiineae</taxon>
        <taxon>Mycenaceae</taxon>
        <taxon>Mycena</taxon>
    </lineage>
</organism>
<evidence type="ECO:0000313" key="8">
    <source>
        <dbReference type="Proteomes" id="UP001218188"/>
    </source>
</evidence>
<evidence type="ECO:0000256" key="4">
    <source>
        <dbReference type="ARBA" id="ARBA00022723"/>
    </source>
</evidence>
<dbReference type="GO" id="GO:0005506">
    <property type="term" value="F:iron ion binding"/>
    <property type="evidence" value="ECO:0007669"/>
    <property type="project" value="InterPro"/>
</dbReference>
<name>A0AAD6SSU3_9AGAR</name>
<evidence type="ECO:0000256" key="6">
    <source>
        <dbReference type="PIRSR" id="PIRSR602403-1"/>
    </source>
</evidence>
<dbReference type="PRINTS" id="PR00465">
    <property type="entry name" value="EP450IV"/>
</dbReference>
<dbReference type="InterPro" id="IPR036396">
    <property type="entry name" value="Cyt_P450_sf"/>
</dbReference>
<gene>
    <name evidence="7" type="ORF">C8F04DRAFT_624383</name>
</gene>
<comment type="caution">
    <text evidence="7">The sequence shown here is derived from an EMBL/GenBank/DDBJ whole genome shotgun (WGS) entry which is preliminary data.</text>
</comment>
<keyword evidence="8" id="KW-1185">Reference proteome</keyword>
<feature type="binding site" description="axial binding residue" evidence="6">
    <location>
        <position position="122"/>
    </location>
    <ligand>
        <name>heme</name>
        <dbReference type="ChEBI" id="CHEBI:30413"/>
    </ligand>
    <ligandPart>
        <name>Fe</name>
        <dbReference type="ChEBI" id="CHEBI:18248"/>
    </ligandPart>
</feature>
<dbReference type="Proteomes" id="UP001218188">
    <property type="component" value="Unassembled WGS sequence"/>
</dbReference>
<dbReference type="GO" id="GO:0008395">
    <property type="term" value="F:steroid hydroxylase activity"/>
    <property type="evidence" value="ECO:0007669"/>
    <property type="project" value="TreeGrafter"/>
</dbReference>
<dbReference type="GO" id="GO:0016705">
    <property type="term" value="F:oxidoreductase activity, acting on paired donors, with incorporation or reduction of molecular oxygen"/>
    <property type="evidence" value="ECO:0007669"/>
    <property type="project" value="InterPro"/>
</dbReference>
<dbReference type="InterPro" id="IPR050529">
    <property type="entry name" value="CYP450_sterol_14alpha_dmase"/>
</dbReference>
<evidence type="ECO:0000256" key="1">
    <source>
        <dbReference type="ARBA" id="ARBA00001971"/>
    </source>
</evidence>
<comment type="cofactor">
    <cofactor evidence="1 6">
        <name>heme</name>
        <dbReference type="ChEBI" id="CHEBI:30413"/>
    </cofactor>
</comment>
<dbReference type="SUPFAM" id="SSF48264">
    <property type="entry name" value="Cytochrome P450"/>
    <property type="match status" value="1"/>
</dbReference>
<dbReference type="GO" id="GO:0020037">
    <property type="term" value="F:heme binding"/>
    <property type="evidence" value="ECO:0007669"/>
    <property type="project" value="InterPro"/>
</dbReference>
<dbReference type="PANTHER" id="PTHR24304:SF2">
    <property type="entry name" value="24-HYDROXYCHOLESTEROL 7-ALPHA-HYDROXYLASE"/>
    <property type="match status" value="1"/>
</dbReference>
<keyword evidence="4 6" id="KW-0479">Metal-binding</keyword>
<dbReference type="InterPro" id="IPR002403">
    <property type="entry name" value="Cyt_P450_E_grp-IV"/>
</dbReference>
<accession>A0AAD6SSU3</accession>
<dbReference type="EMBL" id="JARJCM010000065">
    <property type="protein sequence ID" value="KAJ7033424.1"/>
    <property type="molecule type" value="Genomic_DNA"/>
</dbReference>
<evidence type="ECO:0000256" key="5">
    <source>
        <dbReference type="ARBA" id="ARBA00023004"/>
    </source>
</evidence>
<evidence type="ECO:0000256" key="2">
    <source>
        <dbReference type="ARBA" id="ARBA00010617"/>
    </source>
</evidence>
<dbReference type="InterPro" id="IPR001128">
    <property type="entry name" value="Cyt_P450"/>
</dbReference>
<evidence type="ECO:0000256" key="3">
    <source>
        <dbReference type="ARBA" id="ARBA00022617"/>
    </source>
</evidence>
<dbReference type="Pfam" id="PF00067">
    <property type="entry name" value="p450"/>
    <property type="match status" value="1"/>
</dbReference>
<dbReference type="PANTHER" id="PTHR24304">
    <property type="entry name" value="CYTOCHROME P450 FAMILY 7"/>
    <property type="match status" value="1"/>
</dbReference>
<keyword evidence="3 6" id="KW-0349">Heme</keyword>
<proteinExistence type="inferred from homology"/>
<keyword evidence="5 6" id="KW-0408">Iron</keyword>
<evidence type="ECO:0000313" key="7">
    <source>
        <dbReference type="EMBL" id="KAJ7033424.1"/>
    </source>
</evidence>
<reference evidence="7" key="1">
    <citation type="submission" date="2023-03" db="EMBL/GenBank/DDBJ databases">
        <title>Massive genome expansion in bonnet fungi (Mycena s.s.) driven by repeated elements and novel gene families across ecological guilds.</title>
        <authorList>
            <consortium name="Lawrence Berkeley National Laboratory"/>
            <person name="Harder C.B."/>
            <person name="Miyauchi S."/>
            <person name="Viragh M."/>
            <person name="Kuo A."/>
            <person name="Thoen E."/>
            <person name="Andreopoulos B."/>
            <person name="Lu D."/>
            <person name="Skrede I."/>
            <person name="Drula E."/>
            <person name="Henrissat B."/>
            <person name="Morin E."/>
            <person name="Kohler A."/>
            <person name="Barry K."/>
            <person name="LaButti K."/>
            <person name="Morin E."/>
            <person name="Salamov A."/>
            <person name="Lipzen A."/>
            <person name="Mereny Z."/>
            <person name="Hegedus B."/>
            <person name="Baldrian P."/>
            <person name="Stursova M."/>
            <person name="Weitz H."/>
            <person name="Taylor A."/>
            <person name="Grigoriev I.V."/>
            <person name="Nagy L.G."/>
            <person name="Martin F."/>
            <person name="Kauserud H."/>
        </authorList>
    </citation>
    <scope>NUCLEOTIDE SEQUENCE</scope>
    <source>
        <strain evidence="7">CBHHK200</strain>
    </source>
</reference>
<protein>
    <submittedName>
        <fullName evidence="7">Cytochrome P450</fullName>
    </submittedName>
</protein>
<sequence>MAVVPEHRRENLEPLLVTTGNPDSIVSKFPLLDSAITETLRLCALPGSVRVAGRDVEFPLDNGGSFRVSSVEMVMLDTRVHNMREDFYPEPRTFKADRFLPGKDDSTDIPKIMSWGGGPHVCKGKVFAHHVMMVWAVTFLQQYDFTTHDVLPEIDPGSWNVIADPAVDIAIDLTSQN</sequence>
<dbReference type="Gene3D" id="1.10.630.10">
    <property type="entry name" value="Cytochrome P450"/>
    <property type="match status" value="1"/>
</dbReference>